<dbReference type="OrthoDB" id="3971593at2759"/>
<evidence type="ECO:0000256" key="7">
    <source>
        <dbReference type="ARBA" id="ARBA00023242"/>
    </source>
</evidence>
<dbReference type="Gene3D" id="3.50.50.60">
    <property type="entry name" value="FAD/NAD(P)-binding domain"/>
    <property type="match status" value="3"/>
</dbReference>
<dbReference type="InterPro" id="IPR016149">
    <property type="entry name" value="Casein_kin_II_reg-sub_N"/>
</dbReference>
<feature type="region of interest" description="Disordered" evidence="10">
    <location>
        <begin position="1419"/>
        <end position="1454"/>
    </location>
</feature>
<dbReference type="Proteomes" id="UP000653565">
    <property type="component" value="Unassembled WGS sequence"/>
</dbReference>
<keyword evidence="4" id="KW-0285">Flavoprotein</keyword>
<evidence type="ECO:0000259" key="11">
    <source>
        <dbReference type="SMART" id="SM00906"/>
    </source>
</evidence>
<dbReference type="GO" id="GO:0006351">
    <property type="term" value="P:DNA-templated transcription"/>
    <property type="evidence" value="ECO:0007669"/>
    <property type="project" value="InterPro"/>
</dbReference>
<evidence type="ECO:0000256" key="3">
    <source>
        <dbReference type="ARBA" id="ARBA00010139"/>
    </source>
</evidence>
<dbReference type="Pfam" id="PF04082">
    <property type="entry name" value="Fungal_trans"/>
    <property type="match status" value="1"/>
</dbReference>
<comment type="similarity">
    <text evidence="3">Belongs to the FAD-binding monooxygenase family.</text>
</comment>
<keyword evidence="6" id="KW-0560">Oxidoreductase</keyword>
<dbReference type="GO" id="GO:0050660">
    <property type="term" value="F:flavin adenine dinucleotide binding"/>
    <property type="evidence" value="ECO:0007669"/>
    <property type="project" value="InterPro"/>
</dbReference>
<evidence type="ECO:0000256" key="10">
    <source>
        <dbReference type="SAM" id="MobiDB-lite"/>
    </source>
</evidence>
<evidence type="ECO:0000256" key="2">
    <source>
        <dbReference type="ARBA" id="ARBA00006941"/>
    </source>
</evidence>
<feature type="region of interest" description="Disordered" evidence="10">
    <location>
        <begin position="1701"/>
        <end position="1722"/>
    </location>
</feature>
<dbReference type="PANTHER" id="PTHR42877:SF10">
    <property type="entry name" value="L-ORNITHINE N(5)-OXYGENASE"/>
    <property type="match status" value="1"/>
</dbReference>
<evidence type="ECO:0000256" key="8">
    <source>
        <dbReference type="ARBA" id="ARBA00045899"/>
    </source>
</evidence>
<dbReference type="Gene3D" id="2.20.25.20">
    <property type="match status" value="1"/>
</dbReference>
<comment type="cofactor">
    <cofactor evidence="1">
        <name>FAD</name>
        <dbReference type="ChEBI" id="CHEBI:57692"/>
    </cofactor>
</comment>
<reference evidence="12" key="2">
    <citation type="submission" date="2020-04" db="EMBL/GenBank/DDBJ databases">
        <authorList>
            <person name="Santos R.A.C."/>
            <person name="Steenwyk J.L."/>
            <person name="Rivero-Menendez O."/>
            <person name="Mead M.E."/>
            <person name="Silva L.P."/>
            <person name="Bastos R.W."/>
            <person name="Alastruey-Izquierdo A."/>
            <person name="Goldman G.H."/>
            <person name="Rokas A."/>
        </authorList>
    </citation>
    <scope>NUCLEOTIDE SEQUENCE</scope>
    <source>
        <strain evidence="12">CNM-CM6805</strain>
    </source>
</reference>
<feature type="compositionally biased region" description="Polar residues" evidence="10">
    <location>
        <begin position="1713"/>
        <end position="1722"/>
    </location>
</feature>
<evidence type="ECO:0000313" key="12">
    <source>
        <dbReference type="EMBL" id="KAF4240721.1"/>
    </source>
</evidence>
<dbReference type="InterPro" id="IPR051209">
    <property type="entry name" value="FAD-bind_Monooxygenase_sf"/>
</dbReference>
<dbReference type="GO" id="GO:0003677">
    <property type="term" value="F:DNA binding"/>
    <property type="evidence" value="ECO:0007669"/>
    <property type="project" value="InterPro"/>
</dbReference>
<dbReference type="InterPro" id="IPR020946">
    <property type="entry name" value="Flavin_mOase-like"/>
</dbReference>
<reference evidence="12" key="1">
    <citation type="journal article" date="2020" name="bioRxiv">
        <title>Genomic and phenotypic heterogeneity of clinical isolates of the human pathogens Aspergillus fumigatus, Aspergillus lentulus and Aspergillus fumigatiaffinis.</title>
        <authorList>
            <person name="dos Santos R.A.C."/>
            <person name="Steenwyk J.L."/>
            <person name="Rivero-Menendez O."/>
            <person name="Mead M.E."/>
            <person name="Silva L.P."/>
            <person name="Bastos R.W."/>
            <person name="Alastruey-Izquierdo A."/>
            <person name="Goldman G.H."/>
            <person name="Rokas A."/>
        </authorList>
    </citation>
    <scope>NUCLEOTIDE SEQUENCE</scope>
    <source>
        <strain evidence="12">CNM-CM6805</strain>
    </source>
</reference>
<feature type="region of interest" description="Disordered" evidence="10">
    <location>
        <begin position="1580"/>
        <end position="1614"/>
    </location>
</feature>
<dbReference type="Pfam" id="PF01214">
    <property type="entry name" value="CK_II_beta"/>
    <property type="match status" value="1"/>
</dbReference>
<feature type="region of interest" description="Disordered" evidence="10">
    <location>
        <begin position="662"/>
        <end position="690"/>
    </location>
</feature>
<gene>
    <name evidence="12" type="ORF">CNMCM6805_004847</name>
</gene>
<dbReference type="GO" id="GO:0005956">
    <property type="term" value="C:protein kinase CK2 complex"/>
    <property type="evidence" value="ECO:0007669"/>
    <property type="project" value="InterPro"/>
</dbReference>
<comment type="similarity">
    <text evidence="2">Belongs to the casein kinase 2 subunit beta family.</text>
</comment>
<evidence type="ECO:0000313" key="13">
    <source>
        <dbReference type="Proteomes" id="UP000653565"/>
    </source>
</evidence>
<dbReference type="GO" id="GO:0019887">
    <property type="term" value="F:protein kinase regulator activity"/>
    <property type="evidence" value="ECO:0007669"/>
    <property type="project" value="InterPro"/>
</dbReference>
<feature type="compositionally biased region" description="Polar residues" evidence="10">
    <location>
        <begin position="1583"/>
        <end position="1601"/>
    </location>
</feature>
<organism evidence="12 13">
    <name type="scientific">Aspergillus fumigatiaffinis</name>
    <dbReference type="NCBI Taxonomy" id="340414"/>
    <lineage>
        <taxon>Eukaryota</taxon>
        <taxon>Fungi</taxon>
        <taxon>Dikarya</taxon>
        <taxon>Ascomycota</taxon>
        <taxon>Pezizomycotina</taxon>
        <taxon>Eurotiomycetes</taxon>
        <taxon>Eurotiomycetidae</taxon>
        <taxon>Eurotiales</taxon>
        <taxon>Aspergillaceae</taxon>
        <taxon>Aspergillus</taxon>
        <taxon>Aspergillus subgen. Fumigati</taxon>
    </lineage>
</organism>
<feature type="compositionally biased region" description="Basic residues" evidence="10">
    <location>
        <begin position="1701"/>
        <end position="1710"/>
    </location>
</feature>
<evidence type="ECO:0000256" key="4">
    <source>
        <dbReference type="ARBA" id="ARBA00022630"/>
    </source>
</evidence>
<dbReference type="InterPro" id="IPR000704">
    <property type="entry name" value="Casein_kinase_II_reg-sub"/>
</dbReference>
<dbReference type="GO" id="GO:0008270">
    <property type="term" value="F:zinc ion binding"/>
    <property type="evidence" value="ECO:0007669"/>
    <property type="project" value="InterPro"/>
</dbReference>
<evidence type="ECO:0000256" key="5">
    <source>
        <dbReference type="ARBA" id="ARBA00022827"/>
    </source>
</evidence>
<dbReference type="Gene3D" id="1.10.1820.10">
    <property type="entry name" value="protein kinase ck2 holoenzyme, chain C, domain 1"/>
    <property type="match status" value="1"/>
</dbReference>
<accession>A0A8H4HAP6</accession>
<dbReference type="SUPFAM" id="SSF51905">
    <property type="entry name" value="FAD/NAD(P)-binding domain"/>
    <property type="match status" value="2"/>
</dbReference>
<sequence>MPSSVARIHKRHSYGKDAHTYYPVLVIGAGVSGIATGCRLKEALGFDQFRIFERQSGVGGTWWINRYPGAACDVPALLYSFSFAPKKDWTTLHPPGPEIVQYLADVCEEYEIVDKIQLNTAVKELRWLEDAEEWQVTLLHLVPGTGDLSEGERNARISKEGERSVYVNTEIVRAKIVVSGVGVLVEPKKWPASVPGIETFEGEVVHTARWKSDLDLSGKDVVIIGSGCSATQVVPELTKPESNVKSITQLMRSPAWFMPDLLTPKSLKKWEKCTPPLFKNVPGLGFGARALLFFFLEWDFLKVFKDNEYSRRSRSKLERKFLEHMRATAPEKYHDILTPNYSLGCKRRIVESNYYASIHAPNFELTTKPLVGVQARSMTLGPGRHYPPESTESTDGVRQIPADVIILANGYETNKFLHPLPVFGRCGKTLDEIWEERGGAQAYLGIAMDHMPNLFLSFGPNTATGHTSVIFAVENAINYSLNFIKPILEGRVSCFEVKENAERDWTDKVQRSLQGTVFRRGACTSWYQTDEGWNSSTYPFTQIDYYLRCTFPMWHHWTAKYTRKGLMLQRMKTVLRRFALVAIISSLCWLKMHPKDTQRLVKLFSGILGKRKPRAAINTRQQHQRNLSALFTALSCAGQRDQAILTASDMASESSLVDIATPQAEKADQNASPAEDSAKRKAEQSNGTYTRTKRNRYISIAWEFRSMKDQITTLQEQVNSLFTSLNDLRNQRSSLDSPNLEDLSRDGSQSVFTPMHAATVRPRVRHLRFHGPTSSAFNFDVARSSLQNMGIAPAEEVMNDDLTTAQATPAASPPAQQAVFTQPIHPTKDPIWAIKREEALRLCHVYEEEVGIMYPLVDIEKVTNQINLLYTFMEAAMRTGFAQRAFPGSDSLHDDNTIILKMILAITLIVEGSGRSDLGQRLFLSVKPVIEAKLWGPIDIKTIQLFGMVATYHFHTDDDAMAYRVIGFAARMCLELGLHRREALMKSFPNEDQWADVTKIFWTIYSLDRRWSLGTGLPFVIQDEDVDPNLPEPDGSLPYLRYIRRDEIGYLDYQVLQWYKQVPDALKFYPGDSPKHGETASRGLRRLRVLLYLRMNQLRILIYRPVLHSSASIAEDKGHAQTVVDVAKDTVRVLTQLNHTSDIYRTQQITFNYFLVAALAVLFLAVCHAPNEFNRQVRDEFYMALDLINGFSTKSYVSKRLWKTIKGLRMIGERLGVLARPFGSDSNDPHSTAAVAMAGLAGHSIENLSVYGPMNGVNELGNSPLNGLQMSQELTNLFEAVGGFSSFIASGTAPEGIPGFGRRNPSEALPSSFDPSFSASLLGNVSREIGSALADGLNRLDLSQLSESSASSSSESGSFDMSSSEGAPESWISSFCSLMGHEFFAEVSEDFIEDDFNLTGLQSQVPMYKEALEMILDVEPEEDEDEEEEEEEEEEDDDEILGDERPPGYRRAGDRRHARVASDLSVIESSAELLYGLIHQRYITSRPGIQQMLEKYEMQHFGVCPRAYCNGSKVLPVGCSDTPGQETVKLFCPSCQDLYTPPNSRFHSVDGAFFGTTFGYLFFMTFPDLDIGPRLDPSMLTAAPTNANNQSRSSSLTSGVNRATPDLPLPNQPTEINGVRTVNFCPGLGPGRIYESKIYGFRVSERSRVGPRMKWLRMKPTDIRELDELAQYEAIHGSANDAGDTEMNIEAQNAAAIAARKKAPMRRRRHNPDQMSINGAEG</sequence>
<dbReference type="PROSITE" id="PS01101">
    <property type="entry name" value="CK2_BETA"/>
    <property type="match status" value="1"/>
</dbReference>
<proteinExistence type="inferred from homology"/>
<comment type="caution">
    <text evidence="12">The sequence shown here is derived from an EMBL/GenBank/DDBJ whole genome shotgun (WGS) entry which is preliminary data.</text>
</comment>
<dbReference type="GO" id="GO:0004499">
    <property type="term" value="F:N,N-dimethylaniline monooxygenase activity"/>
    <property type="evidence" value="ECO:0007669"/>
    <property type="project" value="InterPro"/>
</dbReference>
<comment type="function">
    <text evidence="8">Regulatory subunit of casein kinase II/CK2. As part of the kinase complex regulates the basal catalytic activity of the alpha subunit a constitutively active serine/threonine-protein kinase that phosphorylates a large number of substrates containing acidic residues C-terminal to the phosphorylated serine or threonine.</text>
</comment>
<dbReference type="CDD" id="cd12148">
    <property type="entry name" value="fungal_TF_MHR"/>
    <property type="match status" value="1"/>
</dbReference>
<dbReference type="GO" id="GO:0050661">
    <property type="term" value="F:NADP binding"/>
    <property type="evidence" value="ECO:0007669"/>
    <property type="project" value="InterPro"/>
</dbReference>
<evidence type="ECO:0000256" key="9">
    <source>
        <dbReference type="ARBA" id="ARBA00062110"/>
    </source>
</evidence>
<dbReference type="FunFam" id="2.20.25.20:FF:000001">
    <property type="entry name" value="Casein kinase II subunit beta"/>
    <property type="match status" value="1"/>
</dbReference>
<dbReference type="InterPro" id="IPR007219">
    <property type="entry name" value="XnlR_reg_dom"/>
</dbReference>
<keyword evidence="7" id="KW-0539">Nucleus</keyword>
<evidence type="ECO:0000256" key="1">
    <source>
        <dbReference type="ARBA" id="ARBA00001974"/>
    </source>
</evidence>
<feature type="domain" description="Xylanolytic transcriptional activator regulatory" evidence="11">
    <location>
        <begin position="962"/>
        <end position="1037"/>
    </location>
</feature>
<feature type="compositionally biased region" description="Acidic residues" evidence="10">
    <location>
        <begin position="1419"/>
        <end position="1441"/>
    </location>
</feature>
<comment type="subunit">
    <text evidence="9">Tetramer composed of two alpha chains, one beta chain and one beta' chain.</text>
</comment>
<dbReference type="InterPro" id="IPR036188">
    <property type="entry name" value="FAD/NAD-bd_sf"/>
</dbReference>
<dbReference type="PANTHER" id="PTHR42877">
    <property type="entry name" value="L-ORNITHINE N(5)-MONOOXYGENASE-RELATED"/>
    <property type="match status" value="1"/>
</dbReference>
<keyword evidence="13" id="KW-1185">Reference proteome</keyword>
<evidence type="ECO:0000256" key="6">
    <source>
        <dbReference type="ARBA" id="ARBA00023002"/>
    </source>
</evidence>
<dbReference type="SMART" id="SM01085">
    <property type="entry name" value="CK_II_beta"/>
    <property type="match status" value="1"/>
</dbReference>
<dbReference type="SUPFAM" id="SSF57798">
    <property type="entry name" value="Casein kinase II beta subunit"/>
    <property type="match status" value="1"/>
</dbReference>
<dbReference type="PRINTS" id="PR00472">
    <property type="entry name" value="CASNKINASEII"/>
</dbReference>
<dbReference type="Pfam" id="PF00743">
    <property type="entry name" value="FMO-like"/>
    <property type="match status" value="1"/>
</dbReference>
<keyword evidence="5" id="KW-0274">FAD</keyword>
<dbReference type="SMART" id="SM00906">
    <property type="entry name" value="Fungal_trans"/>
    <property type="match status" value="1"/>
</dbReference>
<name>A0A8H4HAP6_9EURO</name>
<dbReference type="EMBL" id="JAAAPX010000025">
    <property type="protein sequence ID" value="KAF4240721.1"/>
    <property type="molecule type" value="Genomic_DNA"/>
</dbReference>
<protein>
    <recommendedName>
        <fullName evidence="11">Xylanolytic transcriptional activator regulatory domain-containing protein</fullName>
    </recommendedName>
</protein>
<dbReference type="InterPro" id="IPR035991">
    <property type="entry name" value="Casein_kinase_II_beta-like"/>
</dbReference>